<organism evidence="1 2">
    <name type="scientific">Arthrobacter citreus</name>
    <dbReference type="NCBI Taxonomy" id="1670"/>
    <lineage>
        <taxon>Bacteria</taxon>
        <taxon>Bacillati</taxon>
        <taxon>Actinomycetota</taxon>
        <taxon>Actinomycetes</taxon>
        <taxon>Micrococcales</taxon>
        <taxon>Micrococcaceae</taxon>
        <taxon>Arthrobacter</taxon>
    </lineage>
</organism>
<sequence>MLAVASVVPMPTLSVAADGSTAVVHLSVIPTGVSADLTLTNFGNTTLLAEDPQQPWPRSVSISGTDPPTIVDLAVKPARCDPHALAEDKAGTKLPVKVAAGQRSGELRLEPSGDFTRSVYAFVAKACGN</sequence>
<evidence type="ECO:0000313" key="1">
    <source>
        <dbReference type="EMBL" id="WZP15055.1"/>
    </source>
</evidence>
<gene>
    <name evidence="1" type="ORF">AAE021_12795</name>
</gene>
<reference evidence="1 2" key="1">
    <citation type="submission" date="2024-04" db="EMBL/GenBank/DDBJ databases">
        <title>Arthrobacter sp. from Plains bison fecal sample.</title>
        <authorList>
            <person name="Ruzzini A."/>
        </authorList>
    </citation>
    <scope>NUCLEOTIDE SEQUENCE [LARGE SCALE GENOMIC DNA]</scope>
    <source>
        <strain evidence="1 2">EINP1</strain>
    </source>
</reference>
<protein>
    <submittedName>
        <fullName evidence="1">Uncharacterized protein</fullName>
    </submittedName>
</protein>
<dbReference type="EMBL" id="CP151657">
    <property type="protein sequence ID" value="WZP15055.1"/>
    <property type="molecule type" value="Genomic_DNA"/>
</dbReference>
<dbReference type="Proteomes" id="UP001448858">
    <property type="component" value="Chromosome"/>
</dbReference>
<dbReference type="RefSeq" id="WP_342022721.1">
    <property type="nucleotide sequence ID" value="NZ_CP151657.1"/>
</dbReference>
<name>A0ABZ2ZTD8_9MICC</name>
<evidence type="ECO:0000313" key="2">
    <source>
        <dbReference type="Proteomes" id="UP001448858"/>
    </source>
</evidence>
<keyword evidence="2" id="KW-1185">Reference proteome</keyword>
<accession>A0ABZ2ZTD8</accession>
<proteinExistence type="predicted"/>